<keyword evidence="3" id="KW-1185">Reference proteome</keyword>
<gene>
    <name evidence="2" type="ORF">EDD36DRAFT_50011</name>
</gene>
<accession>A0AAN6IL06</accession>
<dbReference type="InterPro" id="IPR017359">
    <property type="entry name" value="Phi-like"/>
</dbReference>
<organism evidence="2 3">
    <name type="scientific">Exophiala viscosa</name>
    <dbReference type="NCBI Taxonomy" id="2486360"/>
    <lineage>
        <taxon>Eukaryota</taxon>
        <taxon>Fungi</taxon>
        <taxon>Dikarya</taxon>
        <taxon>Ascomycota</taxon>
        <taxon>Pezizomycotina</taxon>
        <taxon>Eurotiomycetes</taxon>
        <taxon>Chaetothyriomycetidae</taxon>
        <taxon>Chaetothyriales</taxon>
        <taxon>Herpotrichiellaceae</taxon>
        <taxon>Exophiala</taxon>
    </lineage>
</organism>
<name>A0AAN6IL06_9EURO</name>
<feature type="compositionally biased region" description="Gly residues" evidence="1">
    <location>
        <begin position="223"/>
        <end position="233"/>
    </location>
</feature>
<evidence type="ECO:0000313" key="2">
    <source>
        <dbReference type="EMBL" id="KAI1619089.1"/>
    </source>
</evidence>
<dbReference type="PANTHER" id="PTHR15955:SF8">
    <property type="entry name" value="RWD DOMAIN-CONTAINING PROTEIN 2B-RELATED"/>
    <property type="match status" value="1"/>
</dbReference>
<dbReference type="EMBL" id="MU404350">
    <property type="protein sequence ID" value="KAI1619089.1"/>
    <property type="molecule type" value="Genomic_DNA"/>
</dbReference>
<comment type="caution">
    <text evidence="2">The sequence shown here is derived from an EMBL/GenBank/DDBJ whole genome shotgun (WGS) entry which is preliminary data.</text>
</comment>
<evidence type="ECO:0000313" key="3">
    <source>
        <dbReference type="Proteomes" id="UP001203852"/>
    </source>
</evidence>
<dbReference type="Proteomes" id="UP001203852">
    <property type="component" value="Unassembled WGS sequence"/>
</dbReference>
<dbReference type="AlphaFoldDB" id="A0AAN6IL06"/>
<evidence type="ECO:0008006" key="4">
    <source>
        <dbReference type="Google" id="ProtNLM"/>
    </source>
</evidence>
<protein>
    <recommendedName>
        <fullName evidence="4">RWD domain-containing protein</fullName>
    </recommendedName>
</protein>
<proteinExistence type="predicted"/>
<dbReference type="PANTHER" id="PTHR15955">
    <property type="entry name" value="RWD DOMAIN CONTAINING PROTEIN 2"/>
    <property type="match status" value="1"/>
</dbReference>
<sequence length="274" mass="30012">MSDRFDDEISLLQAMYPDTVVFNPQSRELHYTSAATPSANITFRLPEGYPERGLPDIISARDGSKTDVRDRTKHAVDADRLEEGVEVLDQLITIFEHLVGEIHAQIIEAQASDRESTSAAVSSRSTGTKNKTVIIWLHHLLNTSKRKLAITPSVTPSSTTPNKKGASVATIVSGISGITKPGYPGVMIFSGPKDLVDSHVRELRAQNWQAFQVRWDSEDDGTSHGGRGQGDLGDGFDFTQGKGKIVEVESMAEVVKAIVKERDREIFLRAVGVK</sequence>
<evidence type="ECO:0000256" key="1">
    <source>
        <dbReference type="SAM" id="MobiDB-lite"/>
    </source>
</evidence>
<feature type="region of interest" description="Disordered" evidence="1">
    <location>
        <begin position="216"/>
        <end position="236"/>
    </location>
</feature>
<reference evidence="2" key="1">
    <citation type="journal article" date="2022" name="bioRxiv">
        <title>Deciphering the potential niche of two novel black yeast fungi from a biological soil crust based on their genomes, phenotypes, and melanin regulation.</title>
        <authorList>
            <consortium name="DOE Joint Genome Institute"/>
            <person name="Carr E.C."/>
            <person name="Barton Q."/>
            <person name="Grambo S."/>
            <person name="Sullivan M."/>
            <person name="Renfro C.M."/>
            <person name="Kuo A."/>
            <person name="Pangilinan J."/>
            <person name="Lipzen A."/>
            <person name="Keymanesh K."/>
            <person name="Savage E."/>
            <person name="Barry K."/>
            <person name="Grigoriev I.V."/>
            <person name="Riekhof W.R."/>
            <person name="Harris S.S."/>
        </authorList>
    </citation>
    <scope>NUCLEOTIDE SEQUENCE</scope>
    <source>
        <strain evidence="2">JF 03-4F</strain>
    </source>
</reference>
<dbReference type="CDD" id="cd11605">
    <property type="entry name" value="RWD_DRWD_ELF-like"/>
    <property type="match status" value="1"/>
</dbReference>